<dbReference type="Pfam" id="PF07714">
    <property type="entry name" value="PK_Tyr_Ser-Thr"/>
    <property type="match status" value="1"/>
</dbReference>
<accession>A0A0G2FSF0</accession>
<dbReference type="SUPFAM" id="SSF56112">
    <property type="entry name" value="Protein kinase-like (PK-like)"/>
    <property type="match status" value="1"/>
</dbReference>
<organism evidence="3 4">
    <name type="scientific">Diaporthe ampelina</name>
    <dbReference type="NCBI Taxonomy" id="1214573"/>
    <lineage>
        <taxon>Eukaryota</taxon>
        <taxon>Fungi</taxon>
        <taxon>Dikarya</taxon>
        <taxon>Ascomycota</taxon>
        <taxon>Pezizomycotina</taxon>
        <taxon>Sordariomycetes</taxon>
        <taxon>Sordariomycetidae</taxon>
        <taxon>Diaporthales</taxon>
        <taxon>Diaporthaceae</taxon>
        <taxon>Diaporthe</taxon>
    </lineage>
</organism>
<evidence type="ECO:0000313" key="4">
    <source>
        <dbReference type="Proteomes" id="UP000034680"/>
    </source>
</evidence>
<dbReference type="SMART" id="SM00220">
    <property type="entry name" value="S_TKc"/>
    <property type="match status" value="1"/>
</dbReference>
<name>A0A0G2FSF0_9PEZI</name>
<dbReference type="OrthoDB" id="4062651at2759"/>
<dbReference type="STRING" id="1214573.A0A0G2FSF0"/>
<proteinExistence type="predicted"/>
<evidence type="ECO:0000313" key="3">
    <source>
        <dbReference type="EMBL" id="KKY37122.1"/>
    </source>
</evidence>
<evidence type="ECO:0000256" key="1">
    <source>
        <dbReference type="PROSITE-ProRule" id="PRU10141"/>
    </source>
</evidence>
<keyword evidence="3" id="KW-0418">Kinase</keyword>
<keyword evidence="4" id="KW-1185">Reference proteome</keyword>
<dbReference type="EMBL" id="LCUC01000095">
    <property type="protein sequence ID" value="KKY37122.1"/>
    <property type="molecule type" value="Genomic_DNA"/>
</dbReference>
<feature type="binding site" evidence="1">
    <location>
        <position position="135"/>
    </location>
    <ligand>
        <name>ATP</name>
        <dbReference type="ChEBI" id="CHEBI:30616"/>
    </ligand>
</feature>
<dbReference type="AlphaFoldDB" id="A0A0G2FSF0"/>
<evidence type="ECO:0000259" key="2">
    <source>
        <dbReference type="PROSITE" id="PS50011"/>
    </source>
</evidence>
<keyword evidence="3" id="KW-0808">Transferase</keyword>
<keyword evidence="1" id="KW-0067">ATP-binding</keyword>
<sequence length="457" mass="51548">MFRTGGVGGDLYWNEFRDTVKKYWSNFFEYHRRGLSQDRTKPWADPDKTPLFREPSGNWDEHYSVDVQAAIAAQTQTRVGGDAQAAAAAVRDKLAQQGVAVRLAKMLGFGGNGVASLFEVWPGGEGQPSKKVVVKSLLRRGTTMNAEWSFNAALKRARHIIQVRYWKGEIMPTEGADLRESADQWQHIDEDRTMLTLEFLRNGDMHHLISKLAKADDAVPQPILWRIFFCHGSQPPGWDFIHYDLDPQNILIGDMDDGEHSVAPVFKISDLGLGKNTGDRQFQTPCEQHHKEWDYIYFPPTEPTPPRVAGLYGPWSNIFQAGLCMQNLITKFTIPYPPAAIGPLNAPEGAHLFDHPTVIRDSKGRPLPSFYTHGYNLASVRGIDDELMHLLLRCLADLPRDRPSLWELQWLMVTKERSPGWAIPENDPDGIRAWCDRMFNQPNDVGAGSYSPACVVV</sequence>
<reference evidence="3 4" key="2">
    <citation type="submission" date="2015-05" db="EMBL/GenBank/DDBJ databases">
        <authorList>
            <person name="Morales-Cruz A."/>
            <person name="Amrine K.C."/>
            <person name="Cantu D."/>
        </authorList>
    </citation>
    <scope>NUCLEOTIDE SEQUENCE [LARGE SCALE GENOMIC DNA]</scope>
    <source>
        <strain evidence="3">DA912</strain>
    </source>
</reference>
<dbReference type="InterPro" id="IPR017441">
    <property type="entry name" value="Protein_kinase_ATP_BS"/>
</dbReference>
<keyword evidence="1" id="KW-0547">Nucleotide-binding</keyword>
<gene>
    <name evidence="3" type="ORF">UCDDA912_g02873</name>
</gene>
<dbReference type="Proteomes" id="UP000034680">
    <property type="component" value="Unassembled WGS sequence"/>
</dbReference>
<reference evidence="3 4" key="1">
    <citation type="submission" date="2015-05" db="EMBL/GenBank/DDBJ databases">
        <title>Distinctive expansion of gene families associated with plant cell wall degradation and secondary metabolism in the genomes of grapevine trunk pathogens.</title>
        <authorList>
            <person name="Lawrence D.P."/>
            <person name="Travadon R."/>
            <person name="Rolshausen P.E."/>
            <person name="Baumgartner K."/>
        </authorList>
    </citation>
    <scope>NUCLEOTIDE SEQUENCE [LARGE SCALE GENOMIC DNA]</scope>
    <source>
        <strain evidence="3">DA912</strain>
    </source>
</reference>
<dbReference type="GO" id="GO:0004672">
    <property type="term" value="F:protein kinase activity"/>
    <property type="evidence" value="ECO:0007669"/>
    <property type="project" value="InterPro"/>
</dbReference>
<feature type="domain" description="Protein kinase" evidence="2">
    <location>
        <begin position="101"/>
        <end position="412"/>
    </location>
</feature>
<dbReference type="PROSITE" id="PS50011">
    <property type="entry name" value="PROTEIN_KINASE_DOM"/>
    <property type="match status" value="1"/>
</dbReference>
<comment type="caution">
    <text evidence="3">The sequence shown here is derived from an EMBL/GenBank/DDBJ whole genome shotgun (WGS) entry which is preliminary data.</text>
</comment>
<protein>
    <submittedName>
        <fullName evidence="3">Putative serine threonine protein kinase</fullName>
    </submittedName>
</protein>
<dbReference type="InterPro" id="IPR000719">
    <property type="entry name" value="Prot_kinase_dom"/>
</dbReference>
<dbReference type="InterPro" id="IPR011009">
    <property type="entry name" value="Kinase-like_dom_sf"/>
</dbReference>
<dbReference type="GO" id="GO:0005524">
    <property type="term" value="F:ATP binding"/>
    <property type="evidence" value="ECO:0007669"/>
    <property type="project" value="UniProtKB-UniRule"/>
</dbReference>
<dbReference type="PROSITE" id="PS00107">
    <property type="entry name" value="PROTEIN_KINASE_ATP"/>
    <property type="match status" value="1"/>
</dbReference>
<dbReference type="InterPro" id="IPR001245">
    <property type="entry name" value="Ser-Thr/Tyr_kinase_cat_dom"/>
</dbReference>
<dbReference type="Gene3D" id="1.10.510.10">
    <property type="entry name" value="Transferase(Phosphotransferase) domain 1"/>
    <property type="match status" value="1"/>
</dbReference>